<dbReference type="Pfam" id="PF01408">
    <property type="entry name" value="GFO_IDH_MocA"/>
    <property type="match status" value="1"/>
</dbReference>
<gene>
    <name evidence="5" type="primary">iolG</name>
    <name evidence="5" type="ORF">ACFPK0_02725</name>
</gene>
<evidence type="ECO:0000313" key="6">
    <source>
        <dbReference type="Proteomes" id="UP001596018"/>
    </source>
</evidence>
<dbReference type="InterPro" id="IPR036291">
    <property type="entry name" value="NAD(P)-bd_dom_sf"/>
</dbReference>
<dbReference type="NCBIfam" id="TIGR04380">
    <property type="entry name" value="myo_inos_iolG"/>
    <property type="match status" value="1"/>
</dbReference>
<dbReference type="Gene3D" id="3.40.50.720">
    <property type="entry name" value="NAD(P)-binding Rossmann-like Domain"/>
    <property type="match status" value="1"/>
</dbReference>
<evidence type="ECO:0000259" key="4">
    <source>
        <dbReference type="Pfam" id="PF22725"/>
    </source>
</evidence>
<name>A0ABW0JSP7_9GAMM</name>
<feature type="domain" description="Gfo/Idh/MocA-like oxidoreductase N-terminal" evidence="3">
    <location>
        <begin position="5"/>
        <end position="104"/>
    </location>
</feature>
<evidence type="ECO:0000259" key="3">
    <source>
        <dbReference type="Pfam" id="PF01408"/>
    </source>
</evidence>
<dbReference type="PANTHER" id="PTHR42840">
    <property type="entry name" value="NAD(P)-BINDING ROSSMANN-FOLD SUPERFAMILY PROTEIN-RELATED"/>
    <property type="match status" value="1"/>
</dbReference>
<feature type="domain" description="GFO/IDH/MocA-like oxidoreductase" evidence="4">
    <location>
        <begin position="127"/>
        <end position="247"/>
    </location>
</feature>
<dbReference type="RefSeq" id="WP_377338190.1">
    <property type="nucleotide sequence ID" value="NZ_JALBWS010000015.1"/>
</dbReference>
<dbReference type="EC" id="1.1.1.18" evidence="5"/>
<dbReference type="PANTHER" id="PTHR42840:SF3">
    <property type="entry name" value="BINDING ROSSMANN FOLD OXIDOREDUCTASE, PUTATIVE (AFU_ORTHOLOGUE AFUA_2G10240)-RELATED"/>
    <property type="match status" value="1"/>
</dbReference>
<dbReference type="InterPro" id="IPR000683">
    <property type="entry name" value="Gfo/Idh/MocA-like_OxRdtase_N"/>
</dbReference>
<protein>
    <submittedName>
        <fullName evidence="5">Inositol 2-dehydrogenase</fullName>
        <ecNumber evidence="5">1.1.1.18</ecNumber>
    </submittedName>
</protein>
<dbReference type="EMBL" id="JBHSMM010000001">
    <property type="protein sequence ID" value="MFC5438925.1"/>
    <property type="molecule type" value="Genomic_DNA"/>
</dbReference>
<keyword evidence="6" id="KW-1185">Reference proteome</keyword>
<evidence type="ECO:0000256" key="1">
    <source>
        <dbReference type="ARBA" id="ARBA00010928"/>
    </source>
</evidence>
<dbReference type="Pfam" id="PF22725">
    <property type="entry name" value="GFO_IDH_MocA_C3"/>
    <property type="match status" value="1"/>
</dbReference>
<proteinExistence type="inferred from homology"/>
<dbReference type="InterPro" id="IPR055170">
    <property type="entry name" value="GFO_IDH_MocA-like_dom"/>
</dbReference>
<dbReference type="Proteomes" id="UP001596018">
    <property type="component" value="Unassembled WGS sequence"/>
</dbReference>
<evidence type="ECO:0000256" key="2">
    <source>
        <dbReference type="ARBA" id="ARBA00023002"/>
    </source>
</evidence>
<dbReference type="SUPFAM" id="SSF51735">
    <property type="entry name" value="NAD(P)-binding Rossmann-fold domains"/>
    <property type="match status" value="1"/>
</dbReference>
<sequence>MDQIDIALIGAGRMGQIHGGNAARHPRLRLKYVVDPRPAAGAFAAQHGAGLVTLEQALGDPAVGGVLVCSTTDRHLEHALAAVDAGKAVFCEKPIDLDLDKVRAAQPRFDGARFLLGFNRRFDPQFIRLKQQLNAGAVGPLESLHLVNHDPAAPPPGFVPTSGGLFKDFTIHDLDMARWLMGEEPVQVFATASCLVDPDIGREGDVDTARCVLKTASGRLCVISNTRRSGYGYDQRIEAFGALGMIRAGNVTCDTVHTLTENGTGGAPIMPAFAQRYRDAYRDQIGHFADVVHGRAEPLIGYADGVAALVLAEACGWSARHQQVFTLPNENPHA</sequence>
<dbReference type="InterPro" id="IPR030827">
    <property type="entry name" value="Myo_inos_IolG"/>
</dbReference>
<evidence type="ECO:0000313" key="5">
    <source>
        <dbReference type="EMBL" id="MFC5438925.1"/>
    </source>
</evidence>
<dbReference type="GO" id="GO:0050112">
    <property type="term" value="F:inositol 2-dehydrogenase (NAD+) activity"/>
    <property type="evidence" value="ECO:0007669"/>
    <property type="project" value="UniProtKB-EC"/>
</dbReference>
<reference evidence="6" key="1">
    <citation type="journal article" date="2019" name="Int. J. Syst. Evol. Microbiol.">
        <title>The Global Catalogue of Microorganisms (GCM) 10K type strain sequencing project: providing services to taxonomists for standard genome sequencing and annotation.</title>
        <authorList>
            <consortium name="The Broad Institute Genomics Platform"/>
            <consortium name="The Broad Institute Genome Sequencing Center for Infectious Disease"/>
            <person name="Wu L."/>
            <person name="Ma J."/>
        </authorList>
    </citation>
    <scope>NUCLEOTIDE SEQUENCE [LARGE SCALE GENOMIC DNA]</scope>
    <source>
        <strain evidence="6">KACC 12822</strain>
    </source>
</reference>
<dbReference type="SUPFAM" id="SSF55347">
    <property type="entry name" value="Glyceraldehyde-3-phosphate dehydrogenase-like, C-terminal domain"/>
    <property type="match status" value="1"/>
</dbReference>
<accession>A0ABW0JSP7</accession>
<comment type="similarity">
    <text evidence="1">Belongs to the Gfo/Idh/MocA family.</text>
</comment>
<dbReference type="Gene3D" id="3.30.360.10">
    <property type="entry name" value="Dihydrodipicolinate Reductase, domain 2"/>
    <property type="match status" value="1"/>
</dbReference>
<keyword evidence="2 5" id="KW-0560">Oxidoreductase</keyword>
<organism evidence="5 6">
    <name type="scientific">Rhodanobacter ginsenosidimutans</name>
    <dbReference type="NCBI Taxonomy" id="490571"/>
    <lineage>
        <taxon>Bacteria</taxon>
        <taxon>Pseudomonadati</taxon>
        <taxon>Pseudomonadota</taxon>
        <taxon>Gammaproteobacteria</taxon>
        <taxon>Lysobacterales</taxon>
        <taxon>Rhodanobacteraceae</taxon>
        <taxon>Rhodanobacter</taxon>
    </lineage>
</organism>
<comment type="caution">
    <text evidence="5">The sequence shown here is derived from an EMBL/GenBank/DDBJ whole genome shotgun (WGS) entry which is preliminary data.</text>
</comment>